<evidence type="ECO:0000313" key="3">
    <source>
        <dbReference type="Proteomes" id="UP000315471"/>
    </source>
</evidence>
<dbReference type="Proteomes" id="UP000315471">
    <property type="component" value="Unassembled WGS sequence"/>
</dbReference>
<dbReference type="Gene3D" id="3.30.700.10">
    <property type="entry name" value="Glycoprotein, Type 4 Pilin"/>
    <property type="match status" value="1"/>
</dbReference>
<protein>
    <recommendedName>
        <fullName evidence="1">DUF1559 domain-containing protein</fullName>
    </recommendedName>
</protein>
<accession>A0A5C6E301</accession>
<organism evidence="2 3">
    <name type="scientific">Novipirellula aureliae</name>
    <dbReference type="NCBI Taxonomy" id="2527966"/>
    <lineage>
        <taxon>Bacteria</taxon>
        <taxon>Pseudomonadati</taxon>
        <taxon>Planctomycetota</taxon>
        <taxon>Planctomycetia</taxon>
        <taxon>Pirellulales</taxon>
        <taxon>Pirellulaceae</taxon>
        <taxon>Novipirellula</taxon>
    </lineage>
</organism>
<gene>
    <name evidence="2" type="ORF">Q31b_22760</name>
</gene>
<dbReference type="NCBIfam" id="TIGR02532">
    <property type="entry name" value="IV_pilin_GFxxxE"/>
    <property type="match status" value="1"/>
</dbReference>
<dbReference type="InterPro" id="IPR011453">
    <property type="entry name" value="DUF1559"/>
</dbReference>
<evidence type="ECO:0000259" key="1">
    <source>
        <dbReference type="Pfam" id="PF07596"/>
    </source>
</evidence>
<evidence type="ECO:0000313" key="2">
    <source>
        <dbReference type="EMBL" id="TWU43238.1"/>
    </source>
</evidence>
<reference evidence="2 3" key="1">
    <citation type="submission" date="2019-02" db="EMBL/GenBank/DDBJ databases">
        <title>Deep-cultivation of Planctomycetes and their phenomic and genomic characterization uncovers novel biology.</title>
        <authorList>
            <person name="Wiegand S."/>
            <person name="Jogler M."/>
            <person name="Boedeker C."/>
            <person name="Pinto D."/>
            <person name="Vollmers J."/>
            <person name="Rivas-Marin E."/>
            <person name="Kohn T."/>
            <person name="Peeters S.H."/>
            <person name="Heuer A."/>
            <person name="Rast P."/>
            <person name="Oberbeckmann S."/>
            <person name="Bunk B."/>
            <person name="Jeske O."/>
            <person name="Meyerdierks A."/>
            <person name="Storesund J.E."/>
            <person name="Kallscheuer N."/>
            <person name="Luecker S."/>
            <person name="Lage O.M."/>
            <person name="Pohl T."/>
            <person name="Merkel B.J."/>
            <person name="Hornburger P."/>
            <person name="Mueller R.-W."/>
            <person name="Bruemmer F."/>
            <person name="Labrenz M."/>
            <person name="Spormann A.M."/>
            <person name="Op Den Camp H."/>
            <person name="Overmann J."/>
            <person name="Amann R."/>
            <person name="Jetten M.S.M."/>
            <person name="Mascher T."/>
            <person name="Medema M.H."/>
            <person name="Devos D.P."/>
            <person name="Kaster A.-K."/>
            <person name="Ovreas L."/>
            <person name="Rohde M."/>
            <person name="Galperin M.Y."/>
            <person name="Jogler C."/>
        </authorList>
    </citation>
    <scope>NUCLEOTIDE SEQUENCE [LARGE SCALE GENOMIC DNA]</scope>
    <source>
        <strain evidence="2 3">Q31b</strain>
    </source>
</reference>
<dbReference type="Pfam" id="PF07963">
    <property type="entry name" value="N_methyl"/>
    <property type="match status" value="1"/>
</dbReference>
<dbReference type="PROSITE" id="PS00409">
    <property type="entry name" value="PROKAR_NTER_METHYL"/>
    <property type="match status" value="1"/>
</dbReference>
<sequence length="416" mass="45002">MTLAIKPKNQRSMRRRRSGFTLVEMLVVISIIGVLASLLLPAINKARAAARGSQCQNNLRQFGVGLAARAVSSPDRSYCSGDFNFERDGVPTEYGWVSDLVDRGILVGEMRCPGNPATSSVAIQQVLTMDINDISLASDASCAACTRCMDGRRMGSEPYVNAMGDRVANVAYEIVENGLVDPVARASVISKKMIQEGYNTNYAGSWFLFRSEFRLDSDGNPNFDDSACAVAFSGASTRPAMKSWLGDKKSRYMTRGPLTTRQVDSARAPSSTIPLLCDAGAIGYLDVEVDGTVPYQSPFTVSMVGQPVATVAGSHGAQFEVPSFNKGKPRDGVNGWLRAWGHNTKQDYRGMAPLHMGVAYALMADGSVQAIEDSNGDGFINNGFPQHPDFWTSDEMEVGDLNLASYYSLMSKGKEN</sequence>
<dbReference type="PANTHER" id="PTHR30093:SF2">
    <property type="entry name" value="TYPE II SECRETION SYSTEM PROTEIN H"/>
    <property type="match status" value="1"/>
</dbReference>
<proteinExistence type="predicted"/>
<dbReference type="PANTHER" id="PTHR30093">
    <property type="entry name" value="GENERAL SECRETION PATHWAY PROTEIN G"/>
    <property type="match status" value="1"/>
</dbReference>
<keyword evidence="3" id="KW-1185">Reference proteome</keyword>
<dbReference type="Pfam" id="PF07596">
    <property type="entry name" value="SBP_bac_10"/>
    <property type="match status" value="1"/>
</dbReference>
<dbReference type="EMBL" id="SJPY01000003">
    <property type="protein sequence ID" value="TWU43238.1"/>
    <property type="molecule type" value="Genomic_DNA"/>
</dbReference>
<dbReference type="InterPro" id="IPR012902">
    <property type="entry name" value="N_methyl_site"/>
</dbReference>
<name>A0A5C6E301_9BACT</name>
<feature type="domain" description="DUF1559" evidence="1">
    <location>
        <begin position="45"/>
        <end position="100"/>
    </location>
</feature>
<dbReference type="OrthoDB" id="254023at2"/>
<dbReference type="SUPFAM" id="SSF54523">
    <property type="entry name" value="Pili subunits"/>
    <property type="match status" value="1"/>
</dbReference>
<dbReference type="InterPro" id="IPR045584">
    <property type="entry name" value="Pilin-like"/>
</dbReference>
<dbReference type="AlphaFoldDB" id="A0A5C6E301"/>
<comment type="caution">
    <text evidence="2">The sequence shown here is derived from an EMBL/GenBank/DDBJ whole genome shotgun (WGS) entry which is preliminary data.</text>
</comment>